<evidence type="ECO:0000256" key="1">
    <source>
        <dbReference type="SAM" id="Phobius"/>
    </source>
</evidence>
<dbReference type="AlphaFoldDB" id="A0A1C6WGN8"/>
<dbReference type="Proteomes" id="UP000507163">
    <property type="component" value="Unassembled WGS sequence"/>
</dbReference>
<dbReference type="NCBIfam" id="TIGR01590">
    <property type="entry name" value="yir-bir-cir_Pla"/>
    <property type="match status" value="1"/>
</dbReference>
<keyword evidence="1" id="KW-1133">Transmembrane helix</keyword>
<feature type="transmembrane region" description="Helical" evidence="1">
    <location>
        <begin position="254"/>
        <end position="277"/>
    </location>
</feature>
<protein>
    <submittedName>
        <fullName evidence="2">Plasmodium variant antigen protein Cir/Yir/Bir, putative</fullName>
    </submittedName>
</protein>
<proteinExistence type="predicted"/>
<keyword evidence="1" id="KW-0472">Membrane</keyword>
<dbReference type="InterPro" id="IPR006477">
    <property type="entry name" value="Yir_bir_cir"/>
</dbReference>
<gene>
    <name evidence="2" type="ORF">PCHAJ_000506600</name>
</gene>
<sequence length="299" mass="34414">MAESSCSIEDVYKEFNNIDSEFGVKMQGESSSEFAEQSIHDYCHYGNSPGKGNCHNDYLKMASSGVIRLLTNLKKCNLEYDKLAEYAILFLSYKLNQKKTDKLTDLNDFYNKYIETNKCYNNNIKVNDLTYKDIINKKINLLNIKEISKFNDPFGILLLLYLVINSKNWNCEQWSQKANEFVKNFETLNKDSNNIKDNPFSQILSTLSDDYNNLKNIYQDKKSCKFQPLPELTSQTSPVDNSGKVSEATPSSSLILNTVIPVLSTFFVISLFLGVAYKYSLFGFGKRSQKRYLRENIKK</sequence>
<reference evidence="2" key="1">
    <citation type="submission" date="2016-08" db="EMBL/GenBank/DDBJ databases">
        <authorList>
            <consortium name="Pathogen Informatics"/>
        </authorList>
    </citation>
    <scope>NUCLEOTIDE SEQUENCE</scope>
    <source>
        <strain evidence="2">AJ</strain>
    </source>
</reference>
<dbReference type="Pfam" id="PF06022">
    <property type="entry name" value="Cir_Bir_Yir"/>
    <property type="match status" value="1"/>
</dbReference>
<organism evidence="2">
    <name type="scientific">Plasmodium chabaudi chabaudi</name>
    <dbReference type="NCBI Taxonomy" id="31271"/>
    <lineage>
        <taxon>Eukaryota</taxon>
        <taxon>Sar</taxon>
        <taxon>Alveolata</taxon>
        <taxon>Apicomplexa</taxon>
        <taxon>Aconoidasida</taxon>
        <taxon>Haemosporida</taxon>
        <taxon>Plasmodiidae</taxon>
        <taxon>Plasmodium</taxon>
        <taxon>Plasmodium (Vinckeia)</taxon>
    </lineage>
</organism>
<name>A0A1C6WGN8_PLACU</name>
<dbReference type="EMBL" id="FMIL01000207">
    <property type="protein sequence ID" value="SCL86997.1"/>
    <property type="molecule type" value="Genomic_DNA"/>
</dbReference>
<evidence type="ECO:0000313" key="2">
    <source>
        <dbReference type="EMBL" id="SCL86997.1"/>
    </source>
</evidence>
<accession>A0A1C6WGN8</accession>
<keyword evidence="1" id="KW-0812">Transmembrane</keyword>